<evidence type="ECO:0000313" key="5">
    <source>
        <dbReference type="Proteomes" id="UP000269721"/>
    </source>
</evidence>
<organism evidence="4 5">
    <name type="scientific">Blyttiomyces helicus</name>
    <dbReference type="NCBI Taxonomy" id="388810"/>
    <lineage>
        <taxon>Eukaryota</taxon>
        <taxon>Fungi</taxon>
        <taxon>Fungi incertae sedis</taxon>
        <taxon>Chytridiomycota</taxon>
        <taxon>Chytridiomycota incertae sedis</taxon>
        <taxon>Chytridiomycetes</taxon>
        <taxon>Chytridiomycetes incertae sedis</taxon>
        <taxon>Blyttiomyces</taxon>
    </lineage>
</organism>
<dbReference type="PROSITE" id="PS50103">
    <property type="entry name" value="ZF_C3H1"/>
    <property type="match status" value="1"/>
</dbReference>
<feature type="zinc finger region" description="C3H1-type" evidence="1">
    <location>
        <begin position="23"/>
        <end position="51"/>
    </location>
</feature>
<feature type="non-terminal residue" evidence="4">
    <location>
        <position position="597"/>
    </location>
</feature>
<dbReference type="OrthoDB" id="2161650at2759"/>
<protein>
    <recommendedName>
        <fullName evidence="3">C3H1-type domain-containing protein</fullName>
    </recommendedName>
</protein>
<feature type="region of interest" description="Disordered" evidence="2">
    <location>
        <begin position="1"/>
        <end position="28"/>
    </location>
</feature>
<dbReference type="Proteomes" id="UP000269721">
    <property type="component" value="Unassembled WGS sequence"/>
</dbReference>
<feature type="compositionally biased region" description="Polar residues" evidence="2">
    <location>
        <begin position="92"/>
        <end position="103"/>
    </location>
</feature>
<feature type="domain" description="C3H1-type" evidence="3">
    <location>
        <begin position="23"/>
        <end position="51"/>
    </location>
</feature>
<sequence length="597" mass="63037">MNSALPPRAQPLGHALPQGPPRPPTLEPCRYFSSKDGCIRGAACIFPHSDSPSPLSPASYNNQLPSAPVQLARRPSKVGSPSPPPLPTCSPRATTPPTYSFPTSHPHQNHYHLHYHHAARTPSYDVPPSFHPYPDNNLNNENLPSPPPPSEADDETLEMVLSGRTRVLFGPGGRALAVHPQGAESRIVIAGFPPNTSPETLTALLSPYVPVLDPEWGVTRTGAWAASIVVEDGEVAKDVVSAVKRRGELGGGVCVVSAKIVGMAPSEGTPYDLPGTSLLATWELPPRVGCVTFRNRAEAERAAAALDGALVLDRPVRCRFSASRSGSFGTAADEPAVELANLPAAATQRHIAALFSSSSGAADLFISGIYLAPAADPADTGRALVRALAVHGPLDEFTIVETTALSVSAAIRFADPRDAARALAYVHNADLAGVRVALSPLHATRFILPRDQFSALERDLDDIRATCDASPPSAPIRFDLTWPPADSAPAGPASIRLSSPDPTTLLYYQRMLDHLLAGDLLVDPATGSPIWDTAFTGQRGAGLLKSIGVATHSHIYRNSARRTLSILGAPTARRAAAAALYTTFTASLARHIIPLPP</sequence>
<gene>
    <name evidence="4" type="ORF">BDK51DRAFT_47086</name>
</gene>
<keyword evidence="1" id="KW-0863">Zinc-finger</keyword>
<feature type="region of interest" description="Disordered" evidence="2">
    <location>
        <begin position="124"/>
        <end position="154"/>
    </location>
</feature>
<evidence type="ECO:0000256" key="2">
    <source>
        <dbReference type="SAM" id="MobiDB-lite"/>
    </source>
</evidence>
<dbReference type="GO" id="GO:0003676">
    <property type="term" value="F:nucleic acid binding"/>
    <property type="evidence" value="ECO:0007669"/>
    <property type="project" value="InterPro"/>
</dbReference>
<keyword evidence="1" id="KW-0479">Metal-binding</keyword>
<reference evidence="5" key="1">
    <citation type="journal article" date="2018" name="Nat. Microbiol.">
        <title>Leveraging single-cell genomics to expand the fungal tree of life.</title>
        <authorList>
            <person name="Ahrendt S.R."/>
            <person name="Quandt C.A."/>
            <person name="Ciobanu D."/>
            <person name="Clum A."/>
            <person name="Salamov A."/>
            <person name="Andreopoulos B."/>
            <person name="Cheng J.F."/>
            <person name="Woyke T."/>
            <person name="Pelin A."/>
            <person name="Henrissat B."/>
            <person name="Reynolds N.K."/>
            <person name="Benny G.L."/>
            <person name="Smith M.E."/>
            <person name="James T.Y."/>
            <person name="Grigoriev I.V."/>
        </authorList>
    </citation>
    <scope>NUCLEOTIDE SEQUENCE [LARGE SCALE GENOMIC DNA]</scope>
</reference>
<evidence type="ECO:0000313" key="4">
    <source>
        <dbReference type="EMBL" id="RKO85738.1"/>
    </source>
</evidence>
<dbReference type="Gene3D" id="3.30.70.330">
    <property type="match status" value="1"/>
</dbReference>
<evidence type="ECO:0000259" key="3">
    <source>
        <dbReference type="PROSITE" id="PS50103"/>
    </source>
</evidence>
<accession>A0A4P9W4F8</accession>
<dbReference type="InterPro" id="IPR012677">
    <property type="entry name" value="Nucleotide-bd_a/b_plait_sf"/>
</dbReference>
<keyword evidence="5" id="KW-1185">Reference proteome</keyword>
<keyword evidence="1" id="KW-0862">Zinc</keyword>
<dbReference type="SUPFAM" id="SSF54928">
    <property type="entry name" value="RNA-binding domain, RBD"/>
    <property type="match status" value="1"/>
</dbReference>
<proteinExistence type="predicted"/>
<dbReference type="GO" id="GO:0008270">
    <property type="term" value="F:zinc ion binding"/>
    <property type="evidence" value="ECO:0007669"/>
    <property type="project" value="UniProtKB-KW"/>
</dbReference>
<evidence type="ECO:0000256" key="1">
    <source>
        <dbReference type="PROSITE-ProRule" id="PRU00723"/>
    </source>
</evidence>
<feature type="region of interest" description="Disordered" evidence="2">
    <location>
        <begin position="70"/>
        <end position="108"/>
    </location>
</feature>
<dbReference type="AlphaFoldDB" id="A0A4P9W4F8"/>
<name>A0A4P9W4F8_9FUNG</name>
<dbReference type="InterPro" id="IPR000571">
    <property type="entry name" value="Znf_CCCH"/>
</dbReference>
<dbReference type="EMBL" id="KZ998793">
    <property type="protein sequence ID" value="RKO85738.1"/>
    <property type="molecule type" value="Genomic_DNA"/>
</dbReference>
<dbReference type="InterPro" id="IPR035979">
    <property type="entry name" value="RBD_domain_sf"/>
</dbReference>